<proteinExistence type="predicted"/>
<name>A0ACB6S2Z9_9PLEO</name>
<dbReference type="EMBL" id="MU006714">
    <property type="protein sequence ID" value="KAF2628030.1"/>
    <property type="molecule type" value="Genomic_DNA"/>
</dbReference>
<accession>A0ACB6S2Z9</accession>
<keyword evidence="2" id="KW-1185">Reference proteome</keyword>
<organism evidence="1 2">
    <name type="scientific">Macroventuria anomochaeta</name>
    <dbReference type="NCBI Taxonomy" id="301207"/>
    <lineage>
        <taxon>Eukaryota</taxon>
        <taxon>Fungi</taxon>
        <taxon>Dikarya</taxon>
        <taxon>Ascomycota</taxon>
        <taxon>Pezizomycotina</taxon>
        <taxon>Dothideomycetes</taxon>
        <taxon>Pleosporomycetidae</taxon>
        <taxon>Pleosporales</taxon>
        <taxon>Pleosporineae</taxon>
        <taxon>Didymellaceae</taxon>
        <taxon>Macroventuria</taxon>
    </lineage>
</organism>
<comment type="caution">
    <text evidence="1">The sequence shown here is derived from an EMBL/GenBank/DDBJ whole genome shotgun (WGS) entry which is preliminary data.</text>
</comment>
<evidence type="ECO:0000313" key="2">
    <source>
        <dbReference type="Proteomes" id="UP000799754"/>
    </source>
</evidence>
<gene>
    <name evidence="1" type="ORF">BU25DRAFT_448038</name>
</gene>
<dbReference type="Proteomes" id="UP000799754">
    <property type="component" value="Unassembled WGS sequence"/>
</dbReference>
<protein>
    <submittedName>
        <fullName evidence="1">MFS general substrate transporter</fullName>
    </submittedName>
</protein>
<reference evidence="1" key="1">
    <citation type="journal article" date="2020" name="Stud. Mycol.">
        <title>101 Dothideomycetes genomes: a test case for predicting lifestyles and emergence of pathogens.</title>
        <authorList>
            <person name="Haridas S."/>
            <person name="Albert R."/>
            <person name="Binder M."/>
            <person name="Bloem J."/>
            <person name="Labutti K."/>
            <person name="Salamov A."/>
            <person name="Andreopoulos B."/>
            <person name="Baker S."/>
            <person name="Barry K."/>
            <person name="Bills G."/>
            <person name="Bluhm B."/>
            <person name="Cannon C."/>
            <person name="Castanera R."/>
            <person name="Culley D."/>
            <person name="Daum C."/>
            <person name="Ezra D."/>
            <person name="Gonzalez J."/>
            <person name="Henrissat B."/>
            <person name="Kuo A."/>
            <person name="Liang C."/>
            <person name="Lipzen A."/>
            <person name="Lutzoni F."/>
            <person name="Magnuson J."/>
            <person name="Mondo S."/>
            <person name="Nolan M."/>
            <person name="Ohm R."/>
            <person name="Pangilinan J."/>
            <person name="Park H.-J."/>
            <person name="Ramirez L."/>
            <person name="Alfaro M."/>
            <person name="Sun H."/>
            <person name="Tritt A."/>
            <person name="Yoshinaga Y."/>
            <person name="Zwiers L.-H."/>
            <person name="Turgeon B."/>
            <person name="Goodwin S."/>
            <person name="Spatafora J."/>
            <person name="Crous P."/>
            <person name="Grigoriev I."/>
        </authorList>
    </citation>
    <scope>NUCLEOTIDE SEQUENCE</scope>
    <source>
        <strain evidence="1">CBS 525.71</strain>
    </source>
</reference>
<evidence type="ECO:0000313" key="1">
    <source>
        <dbReference type="EMBL" id="KAF2628030.1"/>
    </source>
</evidence>
<sequence length="461" mass="49817">MVHMAMYEGLVEGPRANKHEQVLTTGTYQHEITDDVTQTSKQRFTSKAHCTPSPPSPPPDGGTQAWLTSILALFVLFNSWGFIQSFGVFQTYYATTLSATPSTMSWIGSIQVFLVFSLGIFAGRATDAGYFHHVFGFGLLVQLLGVFMLSLTRAYWQILLTQGVCLGVGGGCQFVSTLSVLSTYFDKRRALAMGIAATGTTVGSIVMPVIVQQLLPVIGFAWTVRCLGLMMTVLGLAAAIGLRTRVPPRNSGPLMDWSAFAELPFGLFCVGVFFAFWGAYFPFYYIGLYARDILHTDYRTSISLLLVMNGVGVPGRLLPNIIADRCLGSVNIMALSSFNGAIIVFSWAAVRSEMGLWIFAAFFGFFSAGIQSLFPASLATLTPDPQKRGTRMGIGFAVAGFACLTGTPLGGALVQANDGHYLYVQIWTGLSMLAGTLFLVASKMAVNRITSNENRAEKSGN</sequence>